<evidence type="ECO:0000256" key="1">
    <source>
        <dbReference type="ARBA" id="ARBA00007381"/>
    </source>
</evidence>
<evidence type="ECO:0000256" key="7">
    <source>
        <dbReference type="ARBA" id="ARBA00033103"/>
    </source>
</evidence>
<dbReference type="SUPFAM" id="SSF53067">
    <property type="entry name" value="Actin-like ATPase domain"/>
    <property type="match status" value="1"/>
</dbReference>
<keyword evidence="4" id="KW-0346">Stress response</keyword>
<dbReference type="Gene3D" id="3.30.420.40">
    <property type="match status" value="2"/>
</dbReference>
<proteinExistence type="inferred from homology"/>
<dbReference type="NCBIfam" id="TIGR02529">
    <property type="entry name" value="EutJ"/>
    <property type="match status" value="1"/>
</dbReference>
<dbReference type="SMART" id="SM00842">
    <property type="entry name" value="FtsA"/>
    <property type="match status" value="1"/>
</dbReference>
<dbReference type="PANTHER" id="PTHR32432:SF3">
    <property type="entry name" value="ETHANOLAMINE UTILIZATION PROTEIN EUTJ"/>
    <property type="match status" value="1"/>
</dbReference>
<dbReference type="InterPro" id="IPR013366">
    <property type="entry name" value="EutJ"/>
</dbReference>
<dbReference type="NCBIfam" id="NF011660">
    <property type="entry name" value="PRK15080.1"/>
    <property type="match status" value="1"/>
</dbReference>
<evidence type="ECO:0000256" key="4">
    <source>
        <dbReference type="ARBA" id="ARBA00023016"/>
    </source>
</evidence>
<dbReference type="RefSeq" id="WP_062411402.1">
    <property type="nucleotide sequence ID" value="NZ_JAJCIO010000033.1"/>
</dbReference>
<evidence type="ECO:0000256" key="2">
    <source>
        <dbReference type="ARBA" id="ARBA00014415"/>
    </source>
</evidence>
<comment type="similarity">
    <text evidence="1">Belongs to the heat shock protein 70 family.</text>
</comment>
<sequence>MIIENKELADFASLVSSGEVHPFEGPLKVGVDLGTANIVMAVVDQDNRPVAGMSVHSTVVRDGIVVDYVGAIQALKKLKSTLEAKLGVELTQAATAIPPGILEGNTRCIVNCVEGADLSVIKVMDEPTAAATVLDIHDGAVVDIGGGTTGISILNDNKVIYTADEATGGTHMTLVLAGYYGIDQLAAEKLKIDRSKESLVFPIIYPVVEKMASIVKSFVNEYEVKNIYLVGGACCFSEFENVFEKTLHIPVHKPNDCLFVTPLGIAVNQ</sequence>
<organism evidence="9 10">
    <name type="scientific">Megasphaera massiliensis</name>
    <dbReference type="NCBI Taxonomy" id="1232428"/>
    <lineage>
        <taxon>Bacteria</taxon>
        <taxon>Bacillati</taxon>
        <taxon>Bacillota</taxon>
        <taxon>Negativicutes</taxon>
        <taxon>Veillonellales</taxon>
        <taxon>Veillonellaceae</taxon>
        <taxon>Megasphaera</taxon>
    </lineage>
</organism>
<dbReference type="InterPro" id="IPR003494">
    <property type="entry name" value="SHS2_FtsA"/>
</dbReference>
<comment type="caution">
    <text evidence="9">The sequence shown here is derived from an EMBL/GenBank/DDBJ whole genome shotgun (WGS) entry which is preliminary data.</text>
</comment>
<dbReference type="Pfam" id="PF11104">
    <property type="entry name" value="PilM_2"/>
    <property type="match status" value="1"/>
</dbReference>
<dbReference type="EMBL" id="JANGEW010000030">
    <property type="protein sequence ID" value="MCQ5343586.1"/>
    <property type="molecule type" value="Genomic_DNA"/>
</dbReference>
<dbReference type="PROSITE" id="PS00329">
    <property type="entry name" value="HSP70_2"/>
    <property type="match status" value="1"/>
</dbReference>
<reference evidence="9 10" key="1">
    <citation type="submission" date="2022-06" db="EMBL/GenBank/DDBJ databases">
        <title>Isolation of gut microbiota from human fecal samples.</title>
        <authorList>
            <person name="Pamer E.G."/>
            <person name="Barat B."/>
            <person name="Waligurski E."/>
            <person name="Medina S."/>
            <person name="Paddock L."/>
            <person name="Mostad J."/>
        </authorList>
    </citation>
    <scope>NUCLEOTIDE SEQUENCE [LARGE SCALE GENOMIC DNA]</scope>
    <source>
        <strain evidence="9 10">DFI.1.1</strain>
    </source>
</reference>
<dbReference type="CDD" id="cd24047">
    <property type="entry name" value="ASKHA_NBD_EutJ"/>
    <property type="match status" value="1"/>
</dbReference>
<protein>
    <recommendedName>
        <fullName evidence="2">Chaperone protein DnaK</fullName>
    </recommendedName>
    <alternativeName>
        <fullName evidence="3">Chaperone protein dnaK</fullName>
    </alternativeName>
    <alternativeName>
        <fullName evidence="7">HSP70</fullName>
    </alternativeName>
    <alternativeName>
        <fullName evidence="6">Heat shock 70 kDa protein</fullName>
    </alternativeName>
    <alternativeName>
        <fullName evidence="5">Heat shock protein 70</fullName>
    </alternativeName>
</protein>
<dbReference type="InterPro" id="IPR043129">
    <property type="entry name" value="ATPase_NBD"/>
</dbReference>
<dbReference type="InterPro" id="IPR005883">
    <property type="entry name" value="PilM"/>
</dbReference>
<dbReference type="PANTHER" id="PTHR32432">
    <property type="entry name" value="CELL DIVISION PROTEIN FTSA-RELATED"/>
    <property type="match status" value="1"/>
</dbReference>
<accession>A0ABT1SUM5</accession>
<evidence type="ECO:0000256" key="5">
    <source>
        <dbReference type="ARBA" id="ARBA00030019"/>
    </source>
</evidence>
<name>A0ABT1SUM5_9FIRM</name>
<dbReference type="InterPro" id="IPR050696">
    <property type="entry name" value="FtsA/MreB"/>
</dbReference>
<evidence type="ECO:0000256" key="6">
    <source>
        <dbReference type="ARBA" id="ARBA00030945"/>
    </source>
</evidence>
<evidence type="ECO:0000313" key="9">
    <source>
        <dbReference type="EMBL" id="MCQ5343586.1"/>
    </source>
</evidence>
<evidence type="ECO:0000256" key="3">
    <source>
        <dbReference type="ARBA" id="ARBA00017249"/>
    </source>
</evidence>
<dbReference type="InterPro" id="IPR018181">
    <property type="entry name" value="Heat_shock_70_CS"/>
</dbReference>
<gene>
    <name evidence="9" type="primary">eutJ</name>
    <name evidence="9" type="ORF">NE675_11205</name>
</gene>
<feature type="domain" description="SHS2" evidence="8">
    <location>
        <begin position="28"/>
        <end position="134"/>
    </location>
</feature>
<dbReference type="Proteomes" id="UP001206692">
    <property type="component" value="Unassembled WGS sequence"/>
</dbReference>
<evidence type="ECO:0000259" key="8">
    <source>
        <dbReference type="SMART" id="SM00842"/>
    </source>
</evidence>
<evidence type="ECO:0000313" key="10">
    <source>
        <dbReference type="Proteomes" id="UP001206692"/>
    </source>
</evidence>
<keyword evidence="10" id="KW-1185">Reference proteome</keyword>